<dbReference type="OrthoDB" id="9760839at2"/>
<evidence type="ECO:0000313" key="19">
    <source>
        <dbReference type="EMBL" id="TXL65033.1"/>
    </source>
</evidence>
<keyword evidence="14" id="KW-0411">Iron-sulfur</keyword>
<evidence type="ECO:0000256" key="3">
    <source>
        <dbReference type="ARBA" id="ARBA00004496"/>
    </source>
</evidence>
<dbReference type="SUPFAM" id="SSF55785">
    <property type="entry name" value="PYP-like sensor domain (PAS domain)"/>
    <property type="match status" value="1"/>
</dbReference>
<feature type="modified residue" description="Phosphohistidine; by autocatalysis" evidence="17">
    <location>
        <position position="153"/>
    </location>
</feature>
<evidence type="ECO:0000256" key="11">
    <source>
        <dbReference type="ARBA" id="ARBA00022840"/>
    </source>
</evidence>
<dbReference type="PIRSF" id="PIRSF037432">
    <property type="entry name" value="STHK_NreB"/>
    <property type="match status" value="1"/>
</dbReference>
<keyword evidence="8" id="KW-0479">Metal-binding</keyword>
<evidence type="ECO:0000256" key="8">
    <source>
        <dbReference type="ARBA" id="ARBA00022723"/>
    </source>
</evidence>
<keyword evidence="4" id="KW-0004">4Fe-4S</keyword>
<keyword evidence="20" id="KW-1185">Reference proteome</keyword>
<name>A0A5C8NV78_9BACI</name>
<dbReference type="GO" id="GO:0016020">
    <property type="term" value="C:membrane"/>
    <property type="evidence" value="ECO:0007669"/>
    <property type="project" value="InterPro"/>
</dbReference>
<evidence type="ECO:0000256" key="16">
    <source>
        <dbReference type="PIRNR" id="PIRNR037432"/>
    </source>
</evidence>
<dbReference type="InterPro" id="IPR011712">
    <property type="entry name" value="Sig_transdc_His_kin_sub3_dim/P"/>
</dbReference>
<accession>A0A5C8NV78</accession>
<dbReference type="InterPro" id="IPR004358">
    <property type="entry name" value="Sig_transdc_His_kin-like_C"/>
</dbReference>
<reference evidence="19 20" key="1">
    <citation type="submission" date="2019-06" db="EMBL/GenBank/DDBJ databases">
        <title>Cerasibacillus sp. nov., isolated from maize field.</title>
        <authorList>
            <person name="Lin S.-Y."/>
            <person name="Tsai C.-F."/>
            <person name="Young C.-C."/>
        </authorList>
    </citation>
    <scope>NUCLEOTIDE SEQUENCE [LARGE SCALE GENOMIC DNA]</scope>
    <source>
        <strain evidence="19 20">CC-CFT480</strain>
    </source>
</reference>
<dbReference type="GO" id="GO:0005506">
    <property type="term" value="F:iron ion binding"/>
    <property type="evidence" value="ECO:0007669"/>
    <property type="project" value="InterPro"/>
</dbReference>
<comment type="catalytic activity">
    <reaction evidence="1 16">
        <text>ATP + protein L-histidine = ADP + protein N-phospho-L-histidine.</text>
        <dbReference type="EC" id="2.7.13.3"/>
    </reaction>
</comment>
<dbReference type="Gene3D" id="3.30.450.20">
    <property type="entry name" value="PAS domain"/>
    <property type="match status" value="1"/>
</dbReference>
<dbReference type="GO" id="GO:0000155">
    <property type="term" value="F:phosphorelay sensor kinase activity"/>
    <property type="evidence" value="ECO:0007669"/>
    <property type="project" value="InterPro"/>
</dbReference>
<gene>
    <name evidence="19" type="ORF">FHP05_07795</name>
</gene>
<dbReference type="Gene3D" id="3.30.565.10">
    <property type="entry name" value="Histidine kinase-like ATPase, C-terminal domain"/>
    <property type="match status" value="1"/>
</dbReference>
<evidence type="ECO:0000256" key="2">
    <source>
        <dbReference type="ARBA" id="ARBA00001966"/>
    </source>
</evidence>
<comment type="caution">
    <text evidence="19">The sequence shown here is derived from an EMBL/GenBank/DDBJ whole genome shotgun (WGS) entry which is preliminary data.</text>
</comment>
<keyword evidence="10 16" id="KW-0418">Kinase</keyword>
<keyword evidence="12" id="KW-0408">Iron</keyword>
<dbReference type="RefSeq" id="WP_147666799.1">
    <property type="nucleotide sequence ID" value="NZ_VDUW01000004.1"/>
</dbReference>
<evidence type="ECO:0000256" key="9">
    <source>
        <dbReference type="ARBA" id="ARBA00022741"/>
    </source>
</evidence>
<dbReference type="Pfam" id="PF02518">
    <property type="entry name" value="HATPase_c"/>
    <property type="match status" value="1"/>
</dbReference>
<evidence type="ECO:0000256" key="17">
    <source>
        <dbReference type="PIRSR" id="PIRSR037432-51"/>
    </source>
</evidence>
<dbReference type="PANTHER" id="PTHR24421">
    <property type="entry name" value="NITRATE/NITRITE SENSOR PROTEIN NARX-RELATED"/>
    <property type="match status" value="1"/>
</dbReference>
<dbReference type="AlphaFoldDB" id="A0A5C8NV78"/>
<protein>
    <recommendedName>
        <fullName evidence="16">Sensor histidine kinase</fullName>
        <ecNumber evidence="16">2.7.13.3</ecNumber>
    </recommendedName>
</protein>
<evidence type="ECO:0000256" key="4">
    <source>
        <dbReference type="ARBA" id="ARBA00022485"/>
    </source>
</evidence>
<dbReference type="InterPro" id="IPR017203">
    <property type="entry name" value="Sig_transdc_His_kinase_NreB"/>
</dbReference>
<dbReference type="InterPro" id="IPR035965">
    <property type="entry name" value="PAS-like_dom_sf"/>
</dbReference>
<comment type="function">
    <text evidence="15">Member of the two-component regulatory system NreB/NreC involved in the control of dissimilatory nitrate/nitrite reduction in response to oxygen. NreB functions as a direct oxygen sensor histidine kinase which is autophosphorylated, in the absence of oxygen, probably at the conserved histidine residue, and transfers its phosphate group probably to a conserved aspartate residue of NreC. NreB/NreC activates the expression of the nitrate (narGHJI) and nitrite (nir) reductase operons, as well as the putative nitrate transporter gene narT.</text>
</comment>
<comment type="cofactor">
    <cofactor evidence="2">
        <name>[4Fe-4S] cluster</name>
        <dbReference type="ChEBI" id="CHEBI:49883"/>
    </cofactor>
</comment>
<dbReference type="PROSITE" id="PS50109">
    <property type="entry name" value="HIS_KIN"/>
    <property type="match status" value="1"/>
</dbReference>
<dbReference type="PRINTS" id="PR00344">
    <property type="entry name" value="BCTRLSENSOR"/>
</dbReference>
<evidence type="ECO:0000256" key="12">
    <source>
        <dbReference type="ARBA" id="ARBA00023004"/>
    </source>
</evidence>
<dbReference type="Pfam" id="PF07730">
    <property type="entry name" value="HisKA_3"/>
    <property type="match status" value="1"/>
</dbReference>
<keyword evidence="9 16" id="KW-0547">Nucleotide-binding</keyword>
<feature type="domain" description="Histidine kinase" evidence="18">
    <location>
        <begin position="252"/>
        <end position="339"/>
    </location>
</feature>
<organism evidence="19 20">
    <name type="scientific">Cerasibacillus terrae</name>
    <dbReference type="NCBI Taxonomy" id="2498845"/>
    <lineage>
        <taxon>Bacteria</taxon>
        <taxon>Bacillati</taxon>
        <taxon>Bacillota</taxon>
        <taxon>Bacilli</taxon>
        <taxon>Bacillales</taxon>
        <taxon>Bacillaceae</taxon>
        <taxon>Cerasibacillus</taxon>
    </lineage>
</organism>
<evidence type="ECO:0000256" key="5">
    <source>
        <dbReference type="ARBA" id="ARBA00022490"/>
    </source>
</evidence>
<dbReference type="InterPro" id="IPR036890">
    <property type="entry name" value="HATPase_C_sf"/>
</dbReference>
<dbReference type="GO" id="GO:0051539">
    <property type="term" value="F:4 iron, 4 sulfur cluster binding"/>
    <property type="evidence" value="ECO:0007669"/>
    <property type="project" value="UniProtKB-KW"/>
</dbReference>
<proteinExistence type="predicted"/>
<dbReference type="PANTHER" id="PTHR24421:SF10">
    <property type="entry name" value="NITRATE_NITRITE SENSOR PROTEIN NARQ"/>
    <property type="match status" value="1"/>
</dbReference>
<evidence type="ECO:0000256" key="6">
    <source>
        <dbReference type="ARBA" id="ARBA00022553"/>
    </source>
</evidence>
<dbReference type="Gene3D" id="1.20.5.1930">
    <property type="match status" value="1"/>
</dbReference>
<dbReference type="CDD" id="cd16917">
    <property type="entry name" value="HATPase_UhpB-NarQ-NarX-like"/>
    <property type="match status" value="1"/>
</dbReference>
<dbReference type="EC" id="2.7.13.3" evidence="16"/>
<keyword evidence="5" id="KW-0963">Cytoplasm</keyword>
<dbReference type="GO" id="GO:0005524">
    <property type="term" value="F:ATP binding"/>
    <property type="evidence" value="ECO:0007669"/>
    <property type="project" value="UniProtKB-KW"/>
</dbReference>
<evidence type="ECO:0000256" key="13">
    <source>
        <dbReference type="ARBA" id="ARBA00023012"/>
    </source>
</evidence>
<evidence type="ECO:0000256" key="14">
    <source>
        <dbReference type="ARBA" id="ARBA00023014"/>
    </source>
</evidence>
<keyword evidence="7 16" id="KW-0808">Transferase</keyword>
<evidence type="ECO:0000259" key="18">
    <source>
        <dbReference type="PROSITE" id="PS50109"/>
    </source>
</evidence>
<keyword evidence="11 16" id="KW-0067">ATP-binding</keyword>
<dbReference type="InterPro" id="IPR050482">
    <property type="entry name" value="Sensor_HK_TwoCompSys"/>
</dbReference>
<dbReference type="InterPro" id="IPR005467">
    <property type="entry name" value="His_kinase_dom"/>
</dbReference>
<evidence type="ECO:0000256" key="7">
    <source>
        <dbReference type="ARBA" id="ARBA00022679"/>
    </source>
</evidence>
<comment type="PTM">
    <text evidence="17">Autophosphorylated.</text>
</comment>
<dbReference type="SUPFAM" id="SSF55874">
    <property type="entry name" value="ATPase domain of HSP90 chaperone/DNA topoisomerase II/histidine kinase"/>
    <property type="match status" value="1"/>
</dbReference>
<dbReference type="EMBL" id="VDUW01000004">
    <property type="protein sequence ID" value="TXL65033.1"/>
    <property type="molecule type" value="Genomic_DNA"/>
</dbReference>
<evidence type="ECO:0000256" key="10">
    <source>
        <dbReference type="ARBA" id="ARBA00022777"/>
    </source>
</evidence>
<keyword evidence="13 16" id="KW-0902">Two-component regulatory system</keyword>
<sequence>MNEELDQIFSDKLFHYIKDGIIVMNASRKIVKANRAANRLIGWGIGEHVPYCSYCEQREVKPGEERCYLMANKGEIPYFSSEMPTFGEYLLDVEMSNVMIYHDEKANEKYYLLVLRDQTLKKKEEEARISKKMIHKLTEAKEAEHKRLSQELHDGVGQSLFSISIAMDNIMAHINDVTLHDYIDDVRQELGQVMGDVKYYSQALRPKSLDQLGLIATVDSLIKSMKTQLPNTTCHFHHNFDERLHPMIEINVYRVIQEALHNMMKYAQAKQVSIILEKNNDTLYVQIMDDGVGFNIKEKKSGLGLMHMKERISQLKGTTKIESSPGKGAKIKLEIPLEENESDEYINR</sequence>
<dbReference type="SMART" id="SM00387">
    <property type="entry name" value="HATPase_c"/>
    <property type="match status" value="1"/>
</dbReference>
<dbReference type="Proteomes" id="UP000321574">
    <property type="component" value="Unassembled WGS sequence"/>
</dbReference>
<evidence type="ECO:0000256" key="15">
    <source>
        <dbReference type="ARBA" id="ARBA00024827"/>
    </source>
</evidence>
<evidence type="ECO:0000256" key="1">
    <source>
        <dbReference type="ARBA" id="ARBA00000085"/>
    </source>
</evidence>
<dbReference type="GO" id="GO:0046983">
    <property type="term" value="F:protein dimerization activity"/>
    <property type="evidence" value="ECO:0007669"/>
    <property type="project" value="InterPro"/>
</dbReference>
<evidence type="ECO:0000313" key="20">
    <source>
        <dbReference type="Proteomes" id="UP000321574"/>
    </source>
</evidence>
<keyword evidence="6 17" id="KW-0597">Phosphoprotein</keyword>
<comment type="subcellular location">
    <subcellularLocation>
        <location evidence="3">Cytoplasm</location>
    </subcellularLocation>
</comment>
<dbReference type="InterPro" id="IPR003594">
    <property type="entry name" value="HATPase_dom"/>
</dbReference>
<dbReference type="GO" id="GO:0005737">
    <property type="term" value="C:cytoplasm"/>
    <property type="evidence" value="ECO:0007669"/>
    <property type="project" value="UniProtKB-SubCell"/>
</dbReference>